<dbReference type="SUPFAM" id="SSF47473">
    <property type="entry name" value="EF-hand"/>
    <property type="match status" value="1"/>
</dbReference>
<dbReference type="GO" id="GO:0008017">
    <property type="term" value="F:microtubule binding"/>
    <property type="evidence" value="ECO:0007669"/>
    <property type="project" value="InterPro"/>
</dbReference>
<name>A0A7S4SS63_9DINO</name>
<dbReference type="SUPFAM" id="SSF57850">
    <property type="entry name" value="RING/U-box"/>
    <property type="match status" value="1"/>
</dbReference>
<evidence type="ECO:0000256" key="5">
    <source>
        <dbReference type="ARBA" id="ARBA00023054"/>
    </source>
</evidence>
<dbReference type="PROSITE" id="PS50222">
    <property type="entry name" value="EF_HAND_2"/>
    <property type="match status" value="1"/>
</dbReference>
<dbReference type="GO" id="GO:0003777">
    <property type="term" value="F:microtubule motor activity"/>
    <property type="evidence" value="ECO:0007669"/>
    <property type="project" value="InterPro"/>
</dbReference>
<evidence type="ECO:0000259" key="9">
    <source>
        <dbReference type="PROSITE" id="PS50222"/>
    </source>
</evidence>
<evidence type="ECO:0008006" key="11">
    <source>
        <dbReference type="Google" id="ProtNLM"/>
    </source>
</evidence>
<keyword evidence="3" id="KW-0547">Nucleotide-binding</keyword>
<dbReference type="EMBL" id="HBNR01077548">
    <property type="protein sequence ID" value="CAE4654031.1"/>
    <property type="molecule type" value="Transcribed_RNA"/>
</dbReference>
<dbReference type="AlphaFoldDB" id="A0A7S4SS63"/>
<dbReference type="PANTHER" id="PTHR47969">
    <property type="entry name" value="CHROMOSOME-ASSOCIATED KINESIN KIF4A-RELATED"/>
    <property type="match status" value="1"/>
</dbReference>
<feature type="region of interest" description="Disordered" evidence="7">
    <location>
        <begin position="607"/>
        <end position="646"/>
    </location>
</feature>
<dbReference type="GO" id="GO:0005737">
    <property type="term" value="C:cytoplasm"/>
    <property type="evidence" value="ECO:0007669"/>
    <property type="project" value="UniProtKB-SubCell"/>
</dbReference>
<comment type="caution">
    <text evidence="6">Lacks conserved residue(s) required for the propagation of feature annotation.</text>
</comment>
<dbReference type="InterPro" id="IPR036961">
    <property type="entry name" value="Kinesin_motor_dom_sf"/>
</dbReference>
<keyword evidence="2" id="KW-0963">Cytoplasm</keyword>
<reference evidence="10" key="1">
    <citation type="submission" date="2021-01" db="EMBL/GenBank/DDBJ databases">
        <authorList>
            <person name="Corre E."/>
            <person name="Pelletier E."/>
            <person name="Niang G."/>
            <person name="Scheremetjew M."/>
            <person name="Finn R."/>
            <person name="Kale V."/>
            <person name="Holt S."/>
            <person name="Cochrane G."/>
            <person name="Meng A."/>
            <person name="Brown T."/>
            <person name="Cohen L."/>
        </authorList>
    </citation>
    <scope>NUCLEOTIDE SEQUENCE</scope>
    <source>
        <strain evidence="10">CCMP3105</strain>
    </source>
</reference>
<dbReference type="InterPro" id="IPR027417">
    <property type="entry name" value="P-loop_NTPase"/>
</dbReference>
<evidence type="ECO:0000259" key="8">
    <source>
        <dbReference type="PROSITE" id="PS50067"/>
    </source>
</evidence>
<comment type="subcellular location">
    <subcellularLocation>
        <location evidence="1">Cytoplasm</location>
    </subcellularLocation>
</comment>
<gene>
    <name evidence="10" type="ORF">AMON00008_LOCUS55198</name>
</gene>
<sequence>MLGPEGGRRQDSMAGVLPRAATELFRRIAQLEADAERTIGARGFSGFEVRASFIEVYCENAFDLLGGSVSASRDAAGACQIREQTDPPRVYAEGAKEERVASTVRLLELVARGAANRTTAATGVHAHSSRSHALLVLSVEHRWRSLDDPQQGRFLSRVSRLTLVDLAGSETMERSHAGNVDAAGVGTNLGLLVLGRVIQALAEGKRVPYRDSMLTRLLQTSLGGSAKTQMLACVSPAAVDAEQTFRTLQYATGARDVRVTPEVARVREEFDTDPMLGDHDDEDAQLNRRAIWIETREFGDVFARCVGDPADPLILWVHGSGPSNSSMFWNEVIMDVARLMQANTRGLPAGFFHVAIDCPGYGRSPFDRQTIRSYPGQFLSAVVEALGRRSAAAMCGSSQGCASVFNAALECPRLMHALAVCHPVGHAPQRYTSISQPTLLIFDTEDDGHPVSVGRQMRRYLPNNRYFEFARSVDGNWEAAHMGEELVALLAGSWHEIKGKRRGGRPDPKLPELVRVAGGFRAWNEQHGQEWAPMMASEPVQVAAPDADGAAGGPSQGPDQNAWRAVLDPASNMLQYQHVESGRISNIRPPGARILVERLDISAGEGQARSSRARCRSPSRASAEPLFEERDEESEDEDARREREEREAREAAEVLEREAAQVSCDLCGGLLIEPVRLNRCRCAFCGCCVELTVRYTRQCPKCGDKVEVKDGRPASDAQELAARTAARETAAEGSDAVGFQQQRARANELASRSAGACRMVLEYGNTSERAGGKTNYVTFLKVPLLEGFPKVAKAPIAKVDFNINPGFGKPTASVSNPDAKAGAKFEYAMARSYPCFVTVHFAKELGLPLISIQYVVQDLRTVSRRIIVQFPRGGLSDRRPGEVTFDAGPPRNGWIQCASGGAHAVQYLPEGQGAAQEEGPRPKAKAKGKGKAKAKARAQASSPVSSSNSRTPSRCPSRQKASPRTLPKGSPDAGTSAGSGSSEQTASAAESRGPAEMQMVLQQAESSGDVALSISQLESLLPGMSPEEVRLLLDATSTAEDDKVDFRSLCSFAFNVPAGEGGTGQPALSRQTSDNAKRILRDRDPDGDGLLSAAKLQELLPQMTRDEVRVLLNAVGEQEGGAIEYDRLCDFVYGGGS</sequence>
<feature type="region of interest" description="Disordered" evidence="7">
    <location>
        <begin position="912"/>
        <end position="994"/>
    </location>
</feature>
<evidence type="ECO:0000313" key="10">
    <source>
        <dbReference type="EMBL" id="CAE4654031.1"/>
    </source>
</evidence>
<evidence type="ECO:0000256" key="1">
    <source>
        <dbReference type="ARBA" id="ARBA00004496"/>
    </source>
</evidence>
<evidence type="ECO:0000256" key="4">
    <source>
        <dbReference type="ARBA" id="ARBA00022840"/>
    </source>
</evidence>
<dbReference type="PANTHER" id="PTHR47969:SF15">
    <property type="entry name" value="CHROMOSOME-ASSOCIATED KINESIN KIF4A-RELATED"/>
    <property type="match status" value="1"/>
</dbReference>
<dbReference type="InterPro" id="IPR011992">
    <property type="entry name" value="EF-hand-dom_pair"/>
</dbReference>
<dbReference type="InterPro" id="IPR001752">
    <property type="entry name" value="Kinesin_motor_dom"/>
</dbReference>
<dbReference type="PRINTS" id="PR00380">
    <property type="entry name" value="KINESINHEAVY"/>
</dbReference>
<dbReference type="GO" id="GO:0005875">
    <property type="term" value="C:microtubule associated complex"/>
    <property type="evidence" value="ECO:0007669"/>
    <property type="project" value="TreeGrafter"/>
</dbReference>
<dbReference type="SUPFAM" id="SSF52540">
    <property type="entry name" value="P-loop containing nucleoside triphosphate hydrolases"/>
    <property type="match status" value="1"/>
</dbReference>
<dbReference type="InterPro" id="IPR013083">
    <property type="entry name" value="Znf_RING/FYVE/PHD"/>
</dbReference>
<feature type="domain" description="Kinesin motor" evidence="8">
    <location>
        <begin position="1"/>
        <end position="257"/>
    </location>
</feature>
<dbReference type="GO" id="GO:0005524">
    <property type="term" value="F:ATP binding"/>
    <property type="evidence" value="ECO:0007669"/>
    <property type="project" value="UniProtKB-KW"/>
</dbReference>
<dbReference type="PROSITE" id="PS00411">
    <property type="entry name" value="KINESIN_MOTOR_1"/>
    <property type="match status" value="1"/>
</dbReference>
<organism evidence="10">
    <name type="scientific">Alexandrium monilatum</name>
    <dbReference type="NCBI Taxonomy" id="311494"/>
    <lineage>
        <taxon>Eukaryota</taxon>
        <taxon>Sar</taxon>
        <taxon>Alveolata</taxon>
        <taxon>Dinophyceae</taxon>
        <taxon>Gonyaulacales</taxon>
        <taxon>Pyrocystaceae</taxon>
        <taxon>Alexandrium</taxon>
    </lineage>
</organism>
<dbReference type="InterPro" id="IPR027640">
    <property type="entry name" value="Kinesin-like_fam"/>
</dbReference>
<keyword evidence="5" id="KW-0175">Coiled coil</keyword>
<dbReference type="InterPro" id="IPR019821">
    <property type="entry name" value="Kinesin_motor_CS"/>
</dbReference>
<dbReference type="Gene3D" id="3.40.850.10">
    <property type="entry name" value="Kinesin motor domain"/>
    <property type="match status" value="1"/>
</dbReference>
<evidence type="ECO:0000256" key="7">
    <source>
        <dbReference type="SAM" id="MobiDB-lite"/>
    </source>
</evidence>
<dbReference type="Pfam" id="PF00225">
    <property type="entry name" value="Kinesin"/>
    <property type="match status" value="1"/>
</dbReference>
<evidence type="ECO:0000256" key="3">
    <source>
        <dbReference type="ARBA" id="ARBA00022741"/>
    </source>
</evidence>
<dbReference type="Gene3D" id="3.30.40.10">
    <property type="entry name" value="Zinc/RING finger domain, C3HC4 (zinc finger)"/>
    <property type="match status" value="1"/>
</dbReference>
<dbReference type="InterPro" id="IPR002048">
    <property type="entry name" value="EF_hand_dom"/>
</dbReference>
<feature type="compositionally biased region" description="Basic residues" evidence="7">
    <location>
        <begin position="922"/>
        <end position="936"/>
    </location>
</feature>
<dbReference type="GO" id="GO:0007052">
    <property type="term" value="P:mitotic spindle organization"/>
    <property type="evidence" value="ECO:0007669"/>
    <property type="project" value="TreeGrafter"/>
</dbReference>
<dbReference type="SMART" id="SM00129">
    <property type="entry name" value="KISc"/>
    <property type="match status" value="1"/>
</dbReference>
<feature type="domain" description="EF-hand" evidence="9">
    <location>
        <begin position="1071"/>
        <end position="1106"/>
    </location>
</feature>
<feature type="compositionally biased region" description="Low complexity" evidence="7">
    <location>
        <begin position="937"/>
        <end position="958"/>
    </location>
</feature>
<dbReference type="GO" id="GO:0005509">
    <property type="term" value="F:calcium ion binding"/>
    <property type="evidence" value="ECO:0007669"/>
    <property type="project" value="InterPro"/>
</dbReference>
<keyword evidence="4" id="KW-0067">ATP-binding</keyword>
<dbReference type="GO" id="GO:0051231">
    <property type="term" value="P:spindle elongation"/>
    <property type="evidence" value="ECO:0007669"/>
    <property type="project" value="TreeGrafter"/>
</dbReference>
<evidence type="ECO:0000256" key="2">
    <source>
        <dbReference type="ARBA" id="ARBA00022490"/>
    </source>
</evidence>
<dbReference type="InterPro" id="IPR029058">
    <property type="entry name" value="AB_hydrolase_fold"/>
</dbReference>
<dbReference type="Gene3D" id="1.10.238.10">
    <property type="entry name" value="EF-hand"/>
    <property type="match status" value="1"/>
</dbReference>
<proteinExistence type="inferred from homology"/>
<evidence type="ECO:0000256" key="6">
    <source>
        <dbReference type="PROSITE-ProRule" id="PRU00283"/>
    </source>
</evidence>
<comment type="similarity">
    <text evidence="6">Belongs to the TRAFAC class myosin-kinesin ATPase superfamily. Kinesin family.</text>
</comment>
<dbReference type="PROSITE" id="PS50067">
    <property type="entry name" value="KINESIN_MOTOR_2"/>
    <property type="match status" value="1"/>
</dbReference>
<dbReference type="GO" id="GO:0007018">
    <property type="term" value="P:microtubule-based movement"/>
    <property type="evidence" value="ECO:0007669"/>
    <property type="project" value="InterPro"/>
</dbReference>
<feature type="compositionally biased region" description="Polar residues" evidence="7">
    <location>
        <begin position="976"/>
        <end position="988"/>
    </location>
</feature>
<dbReference type="Gene3D" id="3.40.50.1820">
    <property type="entry name" value="alpha/beta hydrolase"/>
    <property type="match status" value="1"/>
</dbReference>
<accession>A0A7S4SS63</accession>
<protein>
    <recommendedName>
        <fullName evidence="11">Kinesin-like protein</fullName>
    </recommendedName>
</protein>
<dbReference type="SUPFAM" id="SSF53474">
    <property type="entry name" value="alpha/beta-Hydrolases"/>
    <property type="match status" value="1"/>
</dbReference>